<proteinExistence type="predicted"/>
<dbReference type="STRING" id="648757.Rvan_2590"/>
<dbReference type="InterPro" id="IPR049453">
    <property type="entry name" value="Memb_transporter_dom"/>
</dbReference>
<dbReference type="HOGENOM" id="CLU_046662_2_0_5"/>
<reference evidence="8" key="1">
    <citation type="journal article" date="2011" name="J. Bacteriol.">
        <title>Genome sequences of eight morphologically diverse alphaproteobacteria.</title>
        <authorList>
            <consortium name="US DOE Joint Genome Institute"/>
            <person name="Brown P.J."/>
            <person name="Kysela D.T."/>
            <person name="Buechlein A."/>
            <person name="Hemmerich C."/>
            <person name="Brun Y.V."/>
        </authorList>
    </citation>
    <scope>NUCLEOTIDE SEQUENCE [LARGE SCALE GENOMIC DNA]</scope>
    <source>
        <strain evidence="8">ATCC 17100 / ATH 3.1.1 / DSM 162 / LMG 4299</strain>
    </source>
</reference>
<accession>E3I6T7</accession>
<organism evidence="7 8">
    <name type="scientific">Rhodomicrobium vannielii (strain ATCC 17100 / DSM 162 / LMG 4299 / NCIMB 10020 / ATH 3.1.1)</name>
    <dbReference type="NCBI Taxonomy" id="648757"/>
    <lineage>
        <taxon>Bacteria</taxon>
        <taxon>Pseudomonadati</taxon>
        <taxon>Pseudomonadota</taxon>
        <taxon>Alphaproteobacteria</taxon>
        <taxon>Hyphomicrobiales</taxon>
        <taxon>Hyphomicrobiaceae</taxon>
        <taxon>Rhodomicrobium</taxon>
    </lineage>
</organism>
<sequence length="335" mass="35847">MQTWTQTLSLRARDNWRDAFASAAAACIAWVLSVRLLGHPIPLFAAITAIVCLAPALPSRGQQAVGLLIGVATGIVIGELALLLPPMEPLLRIGLATFVALLIASLFGLAPVVPIQAGISTVLLLSFGVEKAGVARMMDVMVGASVGLMFSQVLMTPNPVRLIDVAARSLLQRLAKGFAQAEAALSERDWAKAEAATSLFTEAQSSLINLNSGINRARSLVRWTLRGRFVALQVREMAALYDRRAIRLYASALLFAESLEEALRTSKEPPPEGLRDRVSHVSRLVSASAKDLDAGRNDTFDAPVPVAVPHGWQPCLDNLHAVEAALAAFLAIHEE</sequence>
<evidence type="ECO:0000256" key="1">
    <source>
        <dbReference type="ARBA" id="ARBA00004141"/>
    </source>
</evidence>
<protein>
    <recommendedName>
        <fullName evidence="6">Integral membrane bound transporter domain-containing protein</fullName>
    </recommendedName>
</protein>
<evidence type="ECO:0000256" key="3">
    <source>
        <dbReference type="ARBA" id="ARBA00022989"/>
    </source>
</evidence>
<feature type="transmembrane region" description="Helical" evidence="5">
    <location>
        <begin position="16"/>
        <end position="33"/>
    </location>
</feature>
<keyword evidence="2 5" id="KW-0812">Transmembrane</keyword>
<evidence type="ECO:0000256" key="2">
    <source>
        <dbReference type="ARBA" id="ARBA00022692"/>
    </source>
</evidence>
<evidence type="ECO:0000256" key="5">
    <source>
        <dbReference type="SAM" id="Phobius"/>
    </source>
</evidence>
<dbReference type="KEGG" id="rva:Rvan_2590"/>
<evidence type="ECO:0000256" key="4">
    <source>
        <dbReference type="ARBA" id="ARBA00023136"/>
    </source>
</evidence>
<dbReference type="RefSeq" id="WP_013420183.1">
    <property type="nucleotide sequence ID" value="NC_014664.1"/>
</dbReference>
<dbReference type="OrthoDB" id="8791282at2"/>
<evidence type="ECO:0000313" key="8">
    <source>
        <dbReference type="Proteomes" id="UP000001399"/>
    </source>
</evidence>
<keyword evidence="8" id="KW-1185">Reference proteome</keyword>
<feature type="domain" description="Integral membrane bound transporter" evidence="6">
    <location>
        <begin position="29"/>
        <end position="150"/>
    </location>
</feature>
<keyword evidence="3 5" id="KW-1133">Transmembrane helix</keyword>
<dbReference type="Proteomes" id="UP000001399">
    <property type="component" value="Chromosome"/>
</dbReference>
<comment type="subcellular location">
    <subcellularLocation>
        <location evidence="1">Membrane</location>
        <topology evidence="1">Multi-pass membrane protein</topology>
    </subcellularLocation>
</comment>
<evidence type="ECO:0000259" key="6">
    <source>
        <dbReference type="Pfam" id="PF13515"/>
    </source>
</evidence>
<name>E3I6T7_RHOVT</name>
<dbReference type="EMBL" id="CP002292">
    <property type="protein sequence ID" value="ADP71805.1"/>
    <property type="molecule type" value="Genomic_DNA"/>
</dbReference>
<feature type="transmembrane region" description="Helical" evidence="5">
    <location>
        <begin position="64"/>
        <end position="84"/>
    </location>
</feature>
<dbReference type="eggNOG" id="COG4129">
    <property type="taxonomic scope" value="Bacteria"/>
</dbReference>
<dbReference type="Pfam" id="PF13515">
    <property type="entry name" value="FUSC_2"/>
    <property type="match status" value="1"/>
</dbReference>
<keyword evidence="4 5" id="KW-0472">Membrane</keyword>
<evidence type="ECO:0000313" key="7">
    <source>
        <dbReference type="EMBL" id="ADP71805.1"/>
    </source>
</evidence>
<feature type="transmembrane region" description="Helical" evidence="5">
    <location>
        <begin position="96"/>
        <end position="125"/>
    </location>
</feature>
<gene>
    <name evidence="7" type="ordered locus">Rvan_2590</name>
</gene>
<feature type="transmembrane region" description="Helical" evidence="5">
    <location>
        <begin position="39"/>
        <end position="57"/>
    </location>
</feature>
<dbReference type="AlphaFoldDB" id="E3I6T7"/>
<dbReference type="GO" id="GO:0016020">
    <property type="term" value="C:membrane"/>
    <property type="evidence" value="ECO:0007669"/>
    <property type="project" value="UniProtKB-SubCell"/>
</dbReference>